<evidence type="ECO:0000259" key="2">
    <source>
        <dbReference type="PROSITE" id="PS51140"/>
    </source>
</evidence>
<dbReference type="Gene3D" id="1.20.1050.80">
    <property type="entry name" value="VPS9 domain"/>
    <property type="match status" value="1"/>
</dbReference>
<dbReference type="InterPro" id="IPR009060">
    <property type="entry name" value="UBA-like_sf"/>
</dbReference>
<evidence type="ECO:0000313" key="5">
    <source>
        <dbReference type="Proteomes" id="UP000258309"/>
    </source>
</evidence>
<dbReference type="InterPro" id="IPR045046">
    <property type="entry name" value="Vps9-like"/>
</dbReference>
<feature type="compositionally biased region" description="Polar residues" evidence="1">
    <location>
        <begin position="700"/>
        <end position="725"/>
    </location>
</feature>
<feature type="compositionally biased region" description="Low complexity" evidence="1">
    <location>
        <begin position="732"/>
        <end position="744"/>
    </location>
</feature>
<dbReference type="InterPro" id="IPR041804">
    <property type="entry name" value="Vps9_CUE"/>
</dbReference>
<dbReference type="InterPro" id="IPR041545">
    <property type="entry name" value="DUF5601"/>
</dbReference>
<feature type="compositionally biased region" description="Basic and acidic residues" evidence="1">
    <location>
        <begin position="1"/>
        <end position="17"/>
    </location>
</feature>
<feature type="compositionally biased region" description="Basic residues" evidence="1">
    <location>
        <begin position="1525"/>
        <end position="1537"/>
    </location>
</feature>
<dbReference type="CDD" id="cd14369">
    <property type="entry name" value="CUE_VPS9_like"/>
    <property type="match status" value="1"/>
</dbReference>
<feature type="compositionally biased region" description="Low complexity" evidence="1">
    <location>
        <begin position="1236"/>
        <end position="1246"/>
    </location>
</feature>
<feature type="region of interest" description="Disordered" evidence="1">
    <location>
        <begin position="1087"/>
        <end position="1107"/>
    </location>
</feature>
<feature type="compositionally biased region" description="Polar residues" evidence="1">
    <location>
        <begin position="83"/>
        <end position="108"/>
    </location>
</feature>
<dbReference type="PANTHER" id="PTHR23101">
    <property type="entry name" value="RAB GDP/GTP EXCHANGE FACTOR"/>
    <property type="match status" value="1"/>
</dbReference>
<sequence length="1568" mass="173665">MSPPRQPEENITRENELTNKSSSIVPEKEGSLEGSAPVIRDGGEAERQVSGSVDILELQEDSQAKPTGLEKEEEDTTMEKLETTTMSEGSGIAETTYSADPMESSTATLKPDTPPTGDISHQHLYTGNSTFLGHAPPTPTSSQPPSRSSSRDASIPNYALTAEVPRSPTRSDAGFDEKQQTSEDEREGGSSSEIQSIMDQFSEEGQGPGHEEVMSPRLEIAGPLLGHPIQHPPRKSSLEPLNPSVAQSLEEFRLSSNDPSRNDVGPAVPPKPGSIKSFSPPRGVEDRYSIIDSPINPSNAPLHRPPPPEPEPESDLPFDFHRFLEQLRHKTADPVAKFLRSFLQEFSKKQWMVHEQVKIISDFLAFITNKMGQCEVWREVSDAEFDNAREGMEKLVMNRLYTQTFSPAIPPPQPIPGSKPRRKGADRPMGPGRRGQHQEDVERDDVLAQKISIYSWVKEEHLDIPPVGDSGKRFLVLAQQELLKIKTYRAPRDKIICVLNCCKVIFGLLKHSKSDSSADSFMPLLIYVVLQSNPEHLVSNVQYILRFRNQEKLGGEAGYYLSSLLGAIQFIENLDRTTLTISDEDFEKYVEAAVSAIAEKHQAEVEQTSPPTRISEKSGPSRAEVTPRQSTEGEISAPRKSISSNEDEGGSGSGTDEKAAMSGLLRSIQKPLTSIGRIFSEDGPSSQSGPARTPLPGNTPRLTPSPRVSTERPQSPLRTTSQGNNARDGMSAEDAAARQASAEAAEAHRLQRAEHSNVVETLASMFPDLDRDIISDVVIQKGGRTPFVDTISIITYVASMAKKKNKSTGEGSDANISSNISSLKSKQDDSRPVQPSTSSLIICRNKHWRYISSFHGPWLQLPPEVLESLANNNYNLPRPRPIDPAVFFDLLKIRKLVDDATNLAVRATSGVTSSSLTNSLNASNGLFPNSGVALGLGLGGGGNAKLSRERKHRMREQATQKLSKAYHLDEIACSVATMQSASSLEDVAQLVLQRNPLDPDAKYVHFFHEKIPSRQLAECTSLKPLDEVITERPSEAEVLRTRAVTRMFKDEFLGAAHDLTTALQICRYYQNQHKAGQQQLQLAQEVTSETQRSNRWREETKLDEEDHPSSLETQLLFHRAGVYLTIAFQHVSQALPNQGHGINNTKDGKVNGNTASTVEIPTLSEVEAEAEQRRMKARKTVKAYSKRALRDYTSFLSHFDYTAGLPNEFTQEYIHKVNQAANGYNLSRPQDSTAPNLRKNLDLSSNDSLSNGQLSDALVPHNWGHTNHDRQQANFRSSETMRLPKPIVYQISALFSATPPADLPPYPVISNALTSRQQIEASRNEASQTFYTNHDCHEAITYHPLLTDALHSLLLCHCLIQTSARELQRHAHMVARLARVCDGYPIFQAPRSPSRADWIEVLRRAGNWIQLQQSWEALCAPAPLPGQGSSNQQNETSTERKERLKQQAIMEALEDDRVHDEASFHAAVAARQRRQEEEARKAEGREIPKRWAQEDGKEYPISTERAEAIVLWIKEAPIGSDGTGSKKKKRSPKHAARGKVERPFGDSISSLKLEDDVGSSETIEEEVD</sequence>
<dbReference type="PROSITE" id="PS51205">
    <property type="entry name" value="VPS9"/>
    <property type="match status" value="1"/>
</dbReference>
<feature type="region of interest" description="Disordered" evidence="1">
    <location>
        <begin position="1225"/>
        <end position="1246"/>
    </location>
</feature>
<evidence type="ECO:0000259" key="3">
    <source>
        <dbReference type="PROSITE" id="PS51205"/>
    </source>
</evidence>
<feature type="non-terminal residue" evidence="4">
    <location>
        <position position="1568"/>
    </location>
</feature>
<feature type="region of interest" description="Disordered" evidence="1">
    <location>
        <begin position="677"/>
        <end position="751"/>
    </location>
</feature>
<feature type="domain" description="VPS9" evidence="3">
    <location>
        <begin position="441"/>
        <end position="580"/>
    </location>
</feature>
<feature type="compositionally biased region" description="Polar residues" evidence="1">
    <location>
        <begin position="1225"/>
        <end position="1235"/>
    </location>
</feature>
<feature type="compositionally biased region" description="Basic and acidic residues" evidence="1">
    <location>
        <begin position="173"/>
        <end position="183"/>
    </location>
</feature>
<gene>
    <name evidence="4" type="ORF">B7463_g307</name>
</gene>
<protein>
    <recommendedName>
        <fullName evidence="6">VPS9 domain-containing protein</fullName>
    </recommendedName>
</protein>
<evidence type="ECO:0008006" key="6">
    <source>
        <dbReference type="Google" id="ProtNLM"/>
    </source>
</evidence>
<organism evidence="4 5">
    <name type="scientific">Scytalidium lignicola</name>
    <name type="common">Hyphomycete</name>
    <dbReference type="NCBI Taxonomy" id="5539"/>
    <lineage>
        <taxon>Eukaryota</taxon>
        <taxon>Fungi</taxon>
        <taxon>Dikarya</taxon>
        <taxon>Ascomycota</taxon>
        <taxon>Pezizomycotina</taxon>
        <taxon>Leotiomycetes</taxon>
        <taxon>Leotiomycetes incertae sedis</taxon>
        <taxon>Scytalidium</taxon>
    </lineage>
</organism>
<dbReference type="PROSITE" id="PS51140">
    <property type="entry name" value="CUE"/>
    <property type="match status" value="1"/>
</dbReference>
<feature type="compositionally biased region" description="Low complexity" evidence="1">
    <location>
        <begin position="815"/>
        <end position="824"/>
    </location>
</feature>
<feature type="compositionally biased region" description="Acidic residues" evidence="1">
    <location>
        <begin position="1556"/>
        <end position="1568"/>
    </location>
</feature>
<dbReference type="InterPro" id="IPR003123">
    <property type="entry name" value="VPS9"/>
</dbReference>
<evidence type="ECO:0000313" key="4">
    <source>
        <dbReference type="EMBL" id="RFU35967.1"/>
    </source>
</evidence>
<dbReference type="Pfam" id="PF18151">
    <property type="entry name" value="DUF5601"/>
    <property type="match status" value="1"/>
</dbReference>
<dbReference type="InterPro" id="IPR037191">
    <property type="entry name" value="VPS9_dom_sf"/>
</dbReference>
<feature type="region of interest" description="Disordered" evidence="1">
    <location>
        <begin position="1515"/>
        <end position="1568"/>
    </location>
</feature>
<feature type="region of interest" description="Disordered" evidence="1">
    <location>
        <begin position="601"/>
        <end position="658"/>
    </location>
</feature>
<feature type="region of interest" description="Disordered" evidence="1">
    <location>
        <begin position="804"/>
        <end position="837"/>
    </location>
</feature>
<dbReference type="EMBL" id="NCSJ02000003">
    <property type="protein sequence ID" value="RFU35967.1"/>
    <property type="molecule type" value="Genomic_DNA"/>
</dbReference>
<feature type="domain" description="CUE" evidence="2">
    <location>
        <begin position="754"/>
        <end position="796"/>
    </location>
</feature>
<feature type="region of interest" description="Disordered" evidence="1">
    <location>
        <begin position="1466"/>
        <end position="1496"/>
    </location>
</feature>
<dbReference type="Pfam" id="PF02845">
    <property type="entry name" value="CUE"/>
    <property type="match status" value="1"/>
</dbReference>
<dbReference type="Proteomes" id="UP000258309">
    <property type="component" value="Unassembled WGS sequence"/>
</dbReference>
<dbReference type="GO" id="GO:0016192">
    <property type="term" value="P:vesicle-mediated transport"/>
    <property type="evidence" value="ECO:0007669"/>
    <property type="project" value="InterPro"/>
</dbReference>
<feature type="region of interest" description="Disordered" evidence="1">
    <location>
        <begin position="1"/>
        <end position="313"/>
    </location>
</feature>
<dbReference type="GO" id="GO:0005085">
    <property type="term" value="F:guanyl-nucleotide exchange factor activity"/>
    <property type="evidence" value="ECO:0007669"/>
    <property type="project" value="InterPro"/>
</dbReference>
<dbReference type="OrthoDB" id="420046at2759"/>
<feature type="region of interest" description="Disordered" evidence="1">
    <location>
        <begin position="405"/>
        <end position="441"/>
    </location>
</feature>
<dbReference type="STRING" id="5539.A0A3E2HRK5"/>
<dbReference type="GO" id="GO:0031267">
    <property type="term" value="F:small GTPase binding"/>
    <property type="evidence" value="ECO:0007669"/>
    <property type="project" value="TreeGrafter"/>
</dbReference>
<feature type="region of interest" description="Disordered" evidence="1">
    <location>
        <begin position="1422"/>
        <end position="1443"/>
    </location>
</feature>
<evidence type="ECO:0000256" key="1">
    <source>
        <dbReference type="SAM" id="MobiDB-lite"/>
    </source>
</evidence>
<dbReference type="GO" id="GO:0043130">
    <property type="term" value="F:ubiquitin binding"/>
    <property type="evidence" value="ECO:0007669"/>
    <property type="project" value="InterPro"/>
</dbReference>
<dbReference type="Pfam" id="PF02204">
    <property type="entry name" value="VPS9"/>
    <property type="match status" value="1"/>
</dbReference>
<dbReference type="Gene3D" id="1.10.8.10">
    <property type="entry name" value="DNA helicase RuvA subunit, C-terminal domain"/>
    <property type="match status" value="1"/>
</dbReference>
<feature type="compositionally biased region" description="Basic and acidic residues" evidence="1">
    <location>
        <begin position="1473"/>
        <end position="1496"/>
    </location>
</feature>
<dbReference type="Gene3D" id="1.10.246.120">
    <property type="match status" value="1"/>
</dbReference>
<dbReference type="SUPFAM" id="SSF109993">
    <property type="entry name" value="VPS9 domain"/>
    <property type="match status" value="1"/>
</dbReference>
<feature type="compositionally biased region" description="Polar residues" evidence="1">
    <location>
        <begin position="1427"/>
        <end position="1436"/>
    </location>
</feature>
<name>A0A3E2HRK5_SCYLI</name>
<dbReference type="InterPro" id="IPR003892">
    <property type="entry name" value="CUE"/>
</dbReference>
<comment type="caution">
    <text evidence="4">The sequence shown here is derived from an EMBL/GenBank/DDBJ whole genome shotgun (WGS) entry which is preliminary data.</text>
</comment>
<dbReference type="SMART" id="SM00167">
    <property type="entry name" value="VPS9"/>
    <property type="match status" value="1"/>
</dbReference>
<proteinExistence type="predicted"/>
<keyword evidence="5" id="KW-1185">Reference proteome</keyword>
<dbReference type="PANTHER" id="PTHR23101:SF25">
    <property type="entry name" value="GTPASE-ACTIVATING PROTEIN AND VPS9 DOMAIN-CONTAINING PROTEIN 1"/>
    <property type="match status" value="1"/>
</dbReference>
<feature type="non-terminal residue" evidence="4">
    <location>
        <position position="1"/>
    </location>
</feature>
<feature type="compositionally biased region" description="Pro residues" evidence="1">
    <location>
        <begin position="408"/>
        <end position="417"/>
    </location>
</feature>
<accession>A0A3E2HRK5</accession>
<reference evidence="4 5" key="1">
    <citation type="submission" date="2018-05" db="EMBL/GenBank/DDBJ databases">
        <title>Draft genome sequence of Scytalidium lignicola DSM 105466, a ubiquitous saprotrophic fungus.</title>
        <authorList>
            <person name="Buettner E."/>
            <person name="Gebauer A.M."/>
            <person name="Hofrichter M."/>
            <person name="Liers C."/>
            <person name="Kellner H."/>
        </authorList>
    </citation>
    <scope>NUCLEOTIDE SEQUENCE [LARGE SCALE GENOMIC DNA]</scope>
    <source>
        <strain evidence="4 5">DSM 105466</strain>
    </source>
</reference>
<dbReference type="GO" id="GO:0005829">
    <property type="term" value="C:cytosol"/>
    <property type="evidence" value="ECO:0007669"/>
    <property type="project" value="TreeGrafter"/>
</dbReference>
<dbReference type="GO" id="GO:0030139">
    <property type="term" value="C:endocytic vesicle"/>
    <property type="evidence" value="ECO:0007669"/>
    <property type="project" value="TreeGrafter"/>
</dbReference>
<dbReference type="SUPFAM" id="SSF46934">
    <property type="entry name" value="UBA-like"/>
    <property type="match status" value="1"/>
</dbReference>